<keyword evidence="3" id="KW-1133">Transmembrane helix</keyword>
<sequence>MSTFFFLFHFLCGIMFSPNRMEGTLNNAEAAQREYESMEDINDRKMKEMKAAAEEGRDEDIAKLIGDDPYVLERFDRVPYINTPLHIAAKHGHTPFAMEMVSFKPSFLTKLNPEGLCPLLVALQNGRNDLALRLLEVDRDLIPCEGRKRTVFLHYLAQEGNIDLLKMFLKASPKSFQDMTTRRETVLHVTLKNGKLDAFYFLVGYLQRVQHEGSSTQETEILNRKDYEGNTILHIAVQKNISEVVELLIDCGVDINTKNTENLTALDILDDMQVDNSEVRKMLNAAGALKASNLTIPVAFTADSLKCIPFFKERLITSIIRFKRDIPHDTRNALLVITVLIATVTCQGSLTPPGGVWQDSNSSTAQVHQAGKVIMSDMSFLFFWILNSITLWTTQVAFFFLIDGRFSKLLFIPVYLFSQCYTFTLSLVSPSPVISVVIITISVALPLTVFMLGYWFFDRVAKTLKRIIISQHDIDGSTADSLNNSTNGHCSLHQFSNAALVLCSQHVTAFFLNIHLQFLKISLSFGSRVSL</sequence>
<feature type="domain" description="PGG" evidence="5">
    <location>
        <begin position="329"/>
        <end position="403"/>
    </location>
</feature>
<feature type="transmembrane region" description="Helical" evidence="3">
    <location>
        <begin position="381"/>
        <end position="402"/>
    </location>
</feature>
<dbReference type="EMBL" id="JAEACU010000011">
    <property type="protein sequence ID" value="KAH7514383.1"/>
    <property type="molecule type" value="Genomic_DNA"/>
</dbReference>
<keyword evidence="2" id="KW-0175">Coiled coil</keyword>
<feature type="chain" id="PRO_5036742041" description="PGG domain-containing protein" evidence="4">
    <location>
        <begin position="24"/>
        <end position="531"/>
    </location>
</feature>
<gene>
    <name evidence="6" type="ORF">FEM48_Zijuj11G0084000</name>
</gene>
<dbReference type="PROSITE" id="PS50088">
    <property type="entry name" value="ANK_REPEAT"/>
    <property type="match status" value="1"/>
</dbReference>
<keyword evidence="4" id="KW-0732">Signal</keyword>
<organism evidence="6 7">
    <name type="scientific">Ziziphus jujuba var. spinosa</name>
    <dbReference type="NCBI Taxonomy" id="714518"/>
    <lineage>
        <taxon>Eukaryota</taxon>
        <taxon>Viridiplantae</taxon>
        <taxon>Streptophyta</taxon>
        <taxon>Embryophyta</taxon>
        <taxon>Tracheophyta</taxon>
        <taxon>Spermatophyta</taxon>
        <taxon>Magnoliopsida</taxon>
        <taxon>eudicotyledons</taxon>
        <taxon>Gunneridae</taxon>
        <taxon>Pentapetalae</taxon>
        <taxon>rosids</taxon>
        <taxon>fabids</taxon>
        <taxon>Rosales</taxon>
        <taxon>Rhamnaceae</taxon>
        <taxon>Paliureae</taxon>
        <taxon>Ziziphus</taxon>
    </lineage>
</organism>
<evidence type="ECO:0000313" key="6">
    <source>
        <dbReference type="EMBL" id="KAH7514383.1"/>
    </source>
</evidence>
<keyword evidence="1" id="KW-0040">ANK repeat</keyword>
<dbReference type="InterPro" id="IPR026961">
    <property type="entry name" value="PGG_dom"/>
</dbReference>
<feature type="repeat" description="ANK" evidence="1">
    <location>
        <begin position="228"/>
        <end position="260"/>
    </location>
</feature>
<evidence type="ECO:0000256" key="4">
    <source>
        <dbReference type="SAM" id="SignalP"/>
    </source>
</evidence>
<accession>A0A978UHV2</accession>
<dbReference type="InterPro" id="IPR036770">
    <property type="entry name" value="Ankyrin_rpt-contain_sf"/>
</dbReference>
<dbReference type="PANTHER" id="PTHR24128">
    <property type="entry name" value="HOMEOBOX PROTEIN WARIAI"/>
    <property type="match status" value="1"/>
</dbReference>
<dbReference type="PRINTS" id="PR01415">
    <property type="entry name" value="ANKYRIN"/>
</dbReference>
<dbReference type="PROSITE" id="PS50297">
    <property type="entry name" value="ANK_REP_REGION"/>
    <property type="match status" value="1"/>
</dbReference>
<dbReference type="PANTHER" id="PTHR24128:SF24">
    <property type="entry name" value="ANKYRIN REPEAT PROTEIN"/>
    <property type="match status" value="1"/>
</dbReference>
<dbReference type="Proteomes" id="UP000813462">
    <property type="component" value="Unassembled WGS sequence"/>
</dbReference>
<evidence type="ECO:0000256" key="2">
    <source>
        <dbReference type="SAM" id="Coils"/>
    </source>
</evidence>
<comment type="caution">
    <text evidence="6">The sequence shown here is derived from an EMBL/GenBank/DDBJ whole genome shotgun (WGS) entry which is preliminary data.</text>
</comment>
<evidence type="ECO:0000256" key="1">
    <source>
        <dbReference type="PROSITE-ProRule" id="PRU00023"/>
    </source>
</evidence>
<reference evidence="6" key="1">
    <citation type="journal article" date="2021" name="Front. Plant Sci.">
        <title>Chromosome-Scale Genome Assembly for Chinese Sour Jujube and Insights Into Its Genome Evolution and Domestication Signature.</title>
        <authorList>
            <person name="Shen L.-Y."/>
            <person name="Luo H."/>
            <person name="Wang X.-L."/>
            <person name="Wang X.-M."/>
            <person name="Qiu X.-J."/>
            <person name="Liu H."/>
            <person name="Zhou S.-S."/>
            <person name="Jia K.-H."/>
            <person name="Nie S."/>
            <person name="Bao Y.-T."/>
            <person name="Zhang R.-G."/>
            <person name="Yun Q.-Z."/>
            <person name="Chai Y.-H."/>
            <person name="Lu J.-Y."/>
            <person name="Li Y."/>
            <person name="Zhao S.-W."/>
            <person name="Mao J.-F."/>
            <person name="Jia S.-G."/>
            <person name="Mao Y.-M."/>
        </authorList>
    </citation>
    <scope>NUCLEOTIDE SEQUENCE</scope>
    <source>
        <strain evidence="6">AT0</strain>
        <tissue evidence="6">Leaf</tissue>
    </source>
</reference>
<evidence type="ECO:0000259" key="5">
    <source>
        <dbReference type="Pfam" id="PF13962"/>
    </source>
</evidence>
<dbReference type="Gene3D" id="1.25.40.20">
    <property type="entry name" value="Ankyrin repeat-containing domain"/>
    <property type="match status" value="1"/>
</dbReference>
<feature type="transmembrane region" description="Helical" evidence="3">
    <location>
        <begin position="434"/>
        <end position="457"/>
    </location>
</feature>
<evidence type="ECO:0000313" key="7">
    <source>
        <dbReference type="Proteomes" id="UP000813462"/>
    </source>
</evidence>
<dbReference type="Pfam" id="PF13962">
    <property type="entry name" value="PGG"/>
    <property type="match status" value="1"/>
</dbReference>
<protein>
    <recommendedName>
        <fullName evidence="5">PGG domain-containing protein</fullName>
    </recommendedName>
</protein>
<name>A0A978UHV2_ZIZJJ</name>
<dbReference type="SUPFAM" id="SSF48403">
    <property type="entry name" value="Ankyrin repeat"/>
    <property type="match status" value="1"/>
</dbReference>
<dbReference type="AlphaFoldDB" id="A0A978UHV2"/>
<evidence type="ECO:0000256" key="3">
    <source>
        <dbReference type="SAM" id="Phobius"/>
    </source>
</evidence>
<keyword evidence="3" id="KW-0472">Membrane</keyword>
<feature type="transmembrane region" description="Helical" evidence="3">
    <location>
        <begin position="409"/>
        <end position="428"/>
    </location>
</feature>
<feature type="coiled-coil region" evidence="2">
    <location>
        <begin position="21"/>
        <end position="55"/>
    </location>
</feature>
<keyword evidence="3" id="KW-0812">Transmembrane</keyword>
<dbReference type="SMART" id="SM00248">
    <property type="entry name" value="ANK"/>
    <property type="match status" value="4"/>
</dbReference>
<dbReference type="InterPro" id="IPR002110">
    <property type="entry name" value="Ankyrin_rpt"/>
</dbReference>
<feature type="signal peptide" evidence="4">
    <location>
        <begin position="1"/>
        <end position="23"/>
    </location>
</feature>
<dbReference type="Pfam" id="PF12796">
    <property type="entry name" value="Ank_2"/>
    <property type="match status" value="2"/>
</dbReference>
<proteinExistence type="predicted"/>